<dbReference type="EMBL" id="JABRWJ010000014">
    <property type="protein sequence ID" value="NRF71838.1"/>
    <property type="molecule type" value="Genomic_DNA"/>
</dbReference>
<dbReference type="RefSeq" id="WP_173133874.1">
    <property type="nucleotide sequence ID" value="NZ_JABRWJ010000014.1"/>
</dbReference>
<dbReference type="Proteomes" id="UP000737171">
    <property type="component" value="Unassembled WGS sequence"/>
</dbReference>
<evidence type="ECO:0008006" key="3">
    <source>
        <dbReference type="Google" id="ProtNLM"/>
    </source>
</evidence>
<protein>
    <recommendedName>
        <fullName evidence="3">Polysaccharide lyase-like protein</fullName>
    </recommendedName>
</protein>
<organism evidence="1 2">
    <name type="scientific">Pseudaquabacterium terrae</name>
    <dbReference type="NCBI Taxonomy" id="2732868"/>
    <lineage>
        <taxon>Bacteria</taxon>
        <taxon>Pseudomonadati</taxon>
        <taxon>Pseudomonadota</taxon>
        <taxon>Betaproteobacteria</taxon>
        <taxon>Burkholderiales</taxon>
        <taxon>Sphaerotilaceae</taxon>
        <taxon>Pseudaquabacterium</taxon>
    </lineage>
</organism>
<name>A0ABX2ET76_9BURK</name>
<sequence>MRTQPSAQPPACRRLPALLGALVVGALPLAPALAASFHNVSMIVTGNPEHTPIILNNTPVHPCGTACRYVNSASTGMSNSYTLAPSPYTVGAWPPVYGTSVPGLASVFEELAVAPPSGSATVQDGGNIGVRQRSKVEYDWQPLLGGVRELSVQTWKTGSGASTVSYAIQLTTAKDLPRRTYLEFTAPVLTRSWQYAGYVGGPSGNQPMTTEPNRVQTRAAVDLYIDGLPVWSSESNLLIPRRFNPPYDQQIFVKWGQPLGDGKVTLFLGTLPAGSTRTIAMVIRTDQRVDATTCHNDSEYGTTYQRCHSQLEALSLPSVNTGSGYFEFKPDFKITTR</sequence>
<gene>
    <name evidence="1" type="ORF">HLB44_33115</name>
</gene>
<keyword evidence="2" id="KW-1185">Reference proteome</keyword>
<proteinExistence type="predicted"/>
<comment type="caution">
    <text evidence="1">The sequence shown here is derived from an EMBL/GenBank/DDBJ whole genome shotgun (WGS) entry which is preliminary data.</text>
</comment>
<evidence type="ECO:0000313" key="1">
    <source>
        <dbReference type="EMBL" id="NRF71838.1"/>
    </source>
</evidence>
<accession>A0ABX2ET76</accession>
<evidence type="ECO:0000313" key="2">
    <source>
        <dbReference type="Proteomes" id="UP000737171"/>
    </source>
</evidence>
<reference evidence="1 2" key="1">
    <citation type="submission" date="2020-05" db="EMBL/GenBank/DDBJ databases">
        <title>Aquincola sp. isolate from soil.</title>
        <authorList>
            <person name="Han J."/>
            <person name="Kim D.-U."/>
        </authorList>
    </citation>
    <scope>NUCLEOTIDE SEQUENCE [LARGE SCALE GENOMIC DNA]</scope>
    <source>
        <strain evidence="1 2">S2</strain>
    </source>
</reference>